<dbReference type="AlphaFoldDB" id="A0A6I1IE50"/>
<comment type="caution">
    <text evidence="1">The sequence shown here is derived from an EMBL/GenBank/DDBJ whole genome shotgun (WGS) entry which is preliminary data.</text>
</comment>
<proteinExistence type="predicted"/>
<evidence type="ECO:0000313" key="2">
    <source>
        <dbReference type="Proteomes" id="UP000468717"/>
    </source>
</evidence>
<name>A0A6I1IE50_9BURK</name>
<dbReference type="EMBL" id="WFLI01000006">
    <property type="protein sequence ID" value="KAB8065558.1"/>
    <property type="molecule type" value="Genomic_DNA"/>
</dbReference>
<sequence length="66" mass="7335">MREKIGEKRHKSTALLYFCNARFLRDPAPMASAFPSSRPPRPVILAYPGQDIVALNQVLQPALGDL</sequence>
<organism evidence="1 2">
    <name type="scientific">Janthinobacterium violaceinigrum</name>
    <dbReference type="NCBI Taxonomy" id="2654252"/>
    <lineage>
        <taxon>Bacteria</taxon>
        <taxon>Pseudomonadati</taxon>
        <taxon>Pseudomonadota</taxon>
        <taxon>Betaproteobacteria</taxon>
        <taxon>Burkholderiales</taxon>
        <taxon>Oxalobacteraceae</taxon>
        <taxon>Janthinobacterium</taxon>
    </lineage>
</organism>
<protein>
    <submittedName>
        <fullName evidence="1">Uncharacterized protein</fullName>
    </submittedName>
</protein>
<gene>
    <name evidence="1" type="ORF">GCN75_07190</name>
</gene>
<reference evidence="1 2" key="1">
    <citation type="submission" date="2019-10" db="EMBL/GenBank/DDBJ databases">
        <title>Three novel species isolated from a subtropical stream in China.</title>
        <authorList>
            <person name="Lu H."/>
        </authorList>
    </citation>
    <scope>NUCLEOTIDE SEQUENCE [LARGE SCALE GENOMIC DNA]</scope>
    <source>
        <strain evidence="1 2">FT13W</strain>
    </source>
</reference>
<evidence type="ECO:0000313" key="1">
    <source>
        <dbReference type="EMBL" id="KAB8065558.1"/>
    </source>
</evidence>
<dbReference type="Proteomes" id="UP000468717">
    <property type="component" value="Unassembled WGS sequence"/>
</dbReference>
<accession>A0A6I1IE50</accession>
<keyword evidence="2" id="KW-1185">Reference proteome</keyword>
<dbReference type="RefSeq" id="WP_152281993.1">
    <property type="nucleotide sequence ID" value="NZ_WFLI01000006.1"/>
</dbReference>